<dbReference type="EMBL" id="JAEMUH010000003">
    <property type="protein sequence ID" value="MBJ7549903.1"/>
    <property type="molecule type" value="Genomic_DNA"/>
</dbReference>
<protein>
    <submittedName>
        <fullName evidence="1">Uncharacterized protein</fullName>
    </submittedName>
</protein>
<evidence type="ECO:0000313" key="1">
    <source>
        <dbReference type="EMBL" id="MBJ7549903.1"/>
    </source>
</evidence>
<sequence>MKKNNKAFRHMDSMIDEQVENLRRNVTKLGGTCVGKNETDEKQVSEQLKNLEVEMWKVMEVTNFPQEYLKKELNVAQCLERYCQQIRLQAVSEMNLCCIEEEILFKKKLDEYEWLVWQYKTLQSNQ</sequence>
<keyword evidence="2" id="KW-1185">Reference proteome</keyword>
<organism evidence="1 2">
    <name type="scientific">Marinomonas ostreistagni</name>
    <dbReference type="NCBI Taxonomy" id="359209"/>
    <lineage>
        <taxon>Bacteria</taxon>
        <taxon>Pseudomonadati</taxon>
        <taxon>Pseudomonadota</taxon>
        <taxon>Gammaproteobacteria</taxon>
        <taxon>Oceanospirillales</taxon>
        <taxon>Oceanospirillaceae</taxon>
        <taxon>Marinomonas</taxon>
    </lineage>
</organism>
<evidence type="ECO:0000313" key="2">
    <source>
        <dbReference type="Proteomes" id="UP000598488"/>
    </source>
</evidence>
<dbReference type="Proteomes" id="UP000598488">
    <property type="component" value="Unassembled WGS sequence"/>
</dbReference>
<gene>
    <name evidence="1" type="ORF">JHD44_04360</name>
</gene>
<dbReference type="RefSeq" id="WP_199461436.1">
    <property type="nucleotide sequence ID" value="NZ_JAEMUH010000003.1"/>
</dbReference>
<name>A0ABS0Z8Z6_9GAMM</name>
<comment type="caution">
    <text evidence="1">The sequence shown here is derived from an EMBL/GenBank/DDBJ whole genome shotgun (WGS) entry which is preliminary data.</text>
</comment>
<accession>A0ABS0Z8Z6</accession>
<proteinExistence type="predicted"/>
<reference evidence="1 2" key="1">
    <citation type="submission" date="2020-12" db="EMBL/GenBank/DDBJ databases">
        <title>Comparative genome analysis of fungal antagonists Marinomonas ostreistagni 398 and M. spartinae 468.</title>
        <authorList>
            <person name="Fields J.L."/>
            <person name="Mavrodi O.V."/>
            <person name="Biber P.D."/>
            <person name="Indest K.J."/>
            <person name="Mavrodi D.V."/>
        </authorList>
    </citation>
    <scope>NUCLEOTIDE SEQUENCE [LARGE SCALE GENOMIC DNA]</scope>
    <source>
        <strain evidence="1 2">USM7</strain>
    </source>
</reference>